<evidence type="ECO:0000313" key="5">
    <source>
        <dbReference type="EMBL" id="ANZ44002.1"/>
    </source>
</evidence>
<dbReference type="EMBL" id="CP016757">
    <property type="protein sequence ID" value="ANZ44002.1"/>
    <property type="molecule type" value="Genomic_DNA"/>
</dbReference>
<feature type="domain" description="4Fe-4S ferredoxin-type" evidence="4">
    <location>
        <begin position="344"/>
        <end position="373"/>
    </location>
</feature>
<dbReference type="Gene3D" id="3.20.20.100">
    <property type="entry name" value="NADP-dependent oxidoreductase domain"/>
    <property type="match status" value="1"/>
</dbReference>
<dbReference type="SUPFAM" id="SSF51430">
    <property type="entry name" value="NAD(P)-linked oxidoreductase"/>
    <property type="match status" value="1"/>
</dbReference>
<dbReference type="CDD" id="cd19100">
    <property type="entry name" value="AKR_unchar"/>
    <property type="match status" value="1"/>
</dbReference>
<dbReference type="PROSITE" id="PS51379">
    <property type="entry name" value="4FE4S_FER_2"/>
    <property type="match status" value="1"/>
</dbReference>
<proteinExistence type="predicted"/>
<dbReference type="PANTHER" id="PTHR43312">
    <property type="entry name" value="D-THREO-ALDOSE 1-DEHYDROGENASE"/>
    <property type="match status" value="1"/>
</dbReference>
<evidence type="ECO:0000256" key="3">
    <source>
        <dbReference type="ARBA" id="ARBA00023014"/>
    </source>
</evidence>
<name>A0A1B2I216_9BACT</name>
<sequence length="382" mass="41772">MKYRELGSTGIMVSEIGLGCEGFVGHDGRYTKELVDIAAAGGVNYIDLYSSDPLVRENLGRALAGRRGEFVLQAHLCTTWEDGQYRRTRDEREVRESFEELLRLLGTDYVEVGMIHYCDSTEDWRGIAEGPMMRYAQELKAAGRIRHIGVSSHNPAAAAAAVESGFVEVLMFSVNPCYDLQPGGEDCERLWSEESYSKPLLNMDAERESLYEMCSRLGVAITVMKAFGGGDLLDEELSPAGRALTPWQCLHYALTRPAVATVLSGARTPEELRESIAYSEAPAAERDYAAALASLPKISWRGHCMYCGHCAPCPAGIDVAAVTKFLSLAKAQGAVPETVREHYAALPHRAQDCIECGACESRCPFGVPVVENMRQAKAVFGA</sequence>
<dbReference type="PROSITE" id="PS00198">
    <property type="entry name" value="4FE4S_FER_1"/>
    <property type="match status" value="1"/>
</dbReference>
<gene>
    <name evidence="5" type="ORF">BED41_02175</name>
</gene>
<dbReference type="SUPFAM" id="SSF46548">
    <property type="entry name" value="alpha-helical ferredoxin"/>
    <property type="match status" value="1"/>
</dbReference>
<organism evidence="5 6">
    <name type="scientific">Cloacibacillus porcorum</name>
    <dbReference type="NCBI Taxonomy" id="1197717"/>
    <lineage>
        <taxon>Bacteria</taxon>
        <taxon>Thermotogati</taxon>
        <taxon>Synergistota</taxon>
        <taxon>Synergistia</taxon>
        <taxon>Synergistales</taxon>
        <taxon>Synergistaceae</taxon>
        <taxon>Cloacibacillus</taxon>
    </lineage>
</organism>
<protein>
    <submittedName>
        <fullName evidence="5">Aldo/keto reductase</fullName>
    </submittedName>
</protein>
<keyword evidence="6" id="KW-1185">Reference proteome</keyword>
<evidence type="ECO:0000313" key="6">
    <source>
        <dbReference type="Proteomes" id="UP000093044"/>
    </source>
</evidence>
<reference evidence="5" key="1">
    <citation type="submission" date="2016-08" db="EMBL/GenBank/DDBJ databases">
        <title>Complete genome of Cloacibacillus porcorum.</title>
        <authorList>
            <person name="Looft T."/>
            <person name="Bayles D.O."/>
            <person name="Alt D.P."/>
        </authorList>
    </citation>
    <scope>NUCLEOTIDE SEQUENCE [LARGE SCALE GENOMIC DNA]</scope>
    <source>
        <strain evidence="5">CL-84</strain>
    </source>
</reference>
<dbReference type="InterPro" id="IPR017896">
    <property type="entry name" value="4Fe4S_Fe-S-bd"/>
</dbReference>
<dbReference type="GO" id="GO:0051536">
    <property type="term" value="F:iron-sulfur cluster binding"/>
    <property type="evidence" value="ECO:0007669"/>
    <property type="project" value="UniProtKB-KW"/>
</dbReference>
<evidence type="ECO:0000259" key="4">
    <source>
        <dbReference type="PROSITE" id="PS51379"/>
    </source>
</evidence>
<evidence type="ECO:0000256" key="1">
    <source>
        <dbReference type="ARBA" id="ARBA00022723"/>
    </source>
</evidence>
<dbReference type="Pfam" id="PF00248">
    <property type="entry name" value="Aldo_ket_red"/>
    <property type="match status" value="1"/>
</dbReference>
<dbReference type="OrthoDB" id="9773828at2"/>
<dbReference type="GO" id="GO:0046872">
    <property type="term" value="F:metal ion binding"/>
    <property type="evidence" value="ECO:0007669"/>
    <property type="project" value="UniProtKB-KW"/>
</dbReference>
<keyword evidence="2" id="KW-0408">Iron</keyword>
<dbReference type="InterPro" id="IPR053135">
    <property type="entry name" value="AKR2_Oxidoreductase"/>
</dbReference>
<dbReference type="KEGG" id="cpor:BED41_02175"/>
<dbReference type="InterPro" id="IPR036812">
    <property type="entry name" value="NAD(P)_OxRdtase_dom_sf"/>
</dbReference>
<keyword evidence="3" id="KW-0411">Iron-sulfur</keyword>
<dbReference type="Pfam" id="PF13183">
    <property type="entry name" value="Fer4_8"/>
    <property type="match status" value="1"/>
</dbReference>
<evidence type="ECO:0000256" key="2">
    <source>
        <dbReference type="ARBA" id="ARBA00023004"/>
    </source>
</evidence>
<dbReference type="InterPro" id="IPR017900">
    <property type="entry name" value="4Fe4S_Fe_S_CS"/>
</dbReference>
<keyword evidence="1" id="KW-0479">Metal-binding</keyword>
<dbReference type="STRING" id="1197717.BED41_02175"/>
<dbReference type="Gene3D" id="3.30.70.20">
    <property type="match status" value="1"/>
</dbReference>
<accession>A0A1B2I216</accession>
<dbReference type="Proteomes" id="UP000093044">
    <property type="component" value="Chromosome"/>
</dbReference>
<dbReference type="PANTHER" id="PTHR43312:SF1">
    <property type="entry name" value="NADP-DEPENDENT OXIDOREDUCTASE DOMAIN-CONTAINING PROTEIN"/>
    <property type="match status" value="1"/>
</dbReference>
<dbReference type="InterPro" id="IPR023210">
    <property type="entry name" value="NADP_OxRdtase_dom"/>
</dbReference>
<dbReference type="AlphaFoldDB" id="A0A1B2I216"/>